<dbReference type="Proteomes" id="UP000708208">
    <property type="component" value="Unassembled WGS sequence"/>
</dbReference>
<reference evidence="1" key="1">
    <citation type="submission" date="2021-06" db="EMBL/GenBank/DDBJ databases">
        <authorList>
            <person name="Hodson N. C."/>
            <person name="Mongue J. A."/>
            <person name="Jaron S. K."/>
        </authorList>
    </citation>
    <scope>NUCLEOTIDE SEQUENCE</scope>
</reference>
<evidence type="ECO:0000313" key="1">
    <source>
        <dbReference type="EMBL" id="CAG7724164.1"/>
    </source>
</evidence>
<accession>A0A8J2KDR7</accession>
<name>A0A8J2KDR7_9HEXA</name>
<evidence type="ECO:0000313" key="2">
    <source>
        <dbReference type="Proteomes" id="UP000708208"/>
    </source>
</evidence>
<keyword evidence="2" id="KW-1185">Reference proteome</keyword>
<protein>
    <submittedName>
        <fullName evidence="1">Uncharacterized protein</fullName>
    </submittedName>
</protein>
<proteinExistence type="predicted"/>
<sequence length="92" mass="10578">MKQKIFAKRQLADSCKTAADYIKHYISMPATHYHTFKQLQETILRDMPRDVPDTQGKLLDALSMCQLPNENPSLFASRVKAAAKDEWQNLPE</sequence>
<dbReference type="AlphaFoldDB" id="A0A8J2KDR7"/>
<dbReference type="EMBL" id="CAJVCH010106317">
    <property type="protein sequence ID" value="CAG7724164.1"/>
    <property type="molecule type" value="Genomic_DNA"/>
</dbReference>
<comment type="caution">
    <text evidence="1">The sequence shown here is derived from an EMBL/GenBank/DDBJ whole genome shotgun (WGS) entry which is preliminary data.</text>
</comment>
<gene>
    <name evidence="1" type="ORF">AFUS01_LOCUS13201</name>
</gene>
<organism evidence="1 2">
    <name type="scientific">Allacma fusca</name>
    <dbReference type="NCBI Taxonomy" id="39272"/>
    <lineage>
        <taxon>Eukaryota</taxon>
        <taxon>Metazoa</taxon>
        <taxon>Ecdysozoa</taxon>
        <taxon>Arthropoda</taxon>
        <taxon>Hexapoda</taxon>
        <taxon>Collembola</taxon>
        <taxon>Symphypleona</taxon>
        <taxon>Sminthuridae</taxon>
        <taxon>Allacma</taxon>
    </lineage>
</organism>